<comment type="caution">
    <text evidence="4">The sequence shown here is derived from an EMBL/GenBank/DDBJ whole genome shotgun (WGS) entry which is preliminary data.</text>
</comment>
<protein>
    <recommendedName>
        <fullName evidence="3">Nephrocystin 3-like N-terminal domain-containing protein</fullName>
    </recommendedName>
</protein>
<evidence type="ECO:0000256" key="2">
    <source>
        <dbReference type="SAM" id="MobiDB-lite"/>
    </source>
</evidence>
<dbReference type="Proteomes" id="UP000290288">
    <property type="component" value="Unassembled WGS sequence"/>
</dbReference>
<feature type="compositionally biased region" description="Low complexity" evidence="2">
    <location>
        <begin position="78"/>
        <end position="87"/>
    </location>
</feature>
<feature type="compositionally biased region" description="Basic and acidic residues" evidence="2">
    <location>
        <begin position="10"/>
        <end position="22"/>
    </location>
</feature>
<dbReference type="Pfam" id="PF24883">
    <property type="entry name" value="NPHP3_N"/>
    <property type="match status" value="1"/>
</dbReference>
<feature type="compositionally biased region" description="Polar residues" evidence="2">
    <location>
        <begin position="186"/>
        <end position="205"/>
    </location>
</feature>
<feature type="compositionally biased region" description="Basic and acidic residues" evidence="2">
    <location>
        <begin position="251"/>
        <end position="262"/>
    </location>
</feature>
<feature type="region of interest" description="Disordered" evidence="2">
    <location>
        <begin position="169"/>
        <end position="213"/>
    </location>
</feature>
<dbReference type="AlphaFoldDB" id="A0A4V1Q1M2"/>
<feature type="region of interest" description="Disordered" evidence="2">
    <location>
        <begin position="1"/>
        <end position="122"/>
    </location>
</feature>
<dbReference type="InterPro" id="IPR056884">
    <property type="entry name" value="NPHP3-like_N"/>
</dbReference>
<dbReference type="InterPro" id="IPR059179">
    <property type="entry name" value="MLKL-like_MCAfunc"/>
</dbReference>
<sequence length="589" mass="61625">SSKASQFKARVVERADRADESMQRMGKNVKKGFKAFLGIRKPKNQGEGATSARDVAGSAAPASEGTNVTDGDEEAPAAEEAFGASAELETEASLPRPYAASSSAKDEQPASPEAAITSILPKPVLDEDKTAIMQGIKDNPVIIGADSGAVPADDNSLAAVAVKPELDTTSGAPPAHSAEAVPPCTPANNLQGTVSSSQPQATLPSVGTDDGNKPLHETMITSIVSAPVSPEGGGARTTEEGVPAPEMAHGAAKESTGDKESSKGWAIAKGTLKTALGIAAKLVPEPFKGPAEALLKVVDVVEKATSNKEEVKILKNRCDLLGSSVANAVEGKDLSEDLKQSIGRLIAGIWDTLEAANKEKSKGFTAYVLAEDDVEVLKNANKKLDELLQHFWIENHIAGTIVLSDILATVHGQEGWMQGLSAMLGKHLEVLQGLSATLDKHSENSTFDRLKRVPGAAYDSQEVAAKVVSCFEGTRSTLLANVGRWMIGPVSDGHNPPLYVLDGIAGIGKSTVAITVAQRAADINSLGGTFFFSRDQDDRKKSMGFVHTIAYQLARYDASYGQAIAAAINKQPDALDKVLAQHNPTSSGL</sequence>
<dbReference type="OrthoDB" id="163438at2759"/>
<evidence type="ECO:0000313" key="5">
    <source>
        <dbReference type="Proteomes" id="UP000290288"/>
    </source>
</evidence>
<keyword evidence="5" id="KW-1185">Reference proteome</keyword>
<reference evidence="4 5" key="1">
    <citation type="submission" date="2019-01" db="EMBL/GenBank/DDBJ databases">
        <title>Draft genome sequence of Psathyrella aberdarensis IHI B618.</title>
        <authorList>
            <person name="Buettner E."/>
            <person name="Kellner H."/>
        </authorList>
    </citation>
    <scope>NUCLEOTIDE SEQUENCE [LARGE SCALE GENOMIC DNA]</scope>
    <source>
        <strain evidence="4 5">IHI B618</strain>
    </source>
</reference>
<feature type="domain" description="Nephrocystin 3-like N-terminal" evidence="3">
    <location>
        <begin position="492"/>
        <end position="573"/>
    </location>
</feature>
<gene>
    <name evidence="4" type="ORF">EST38_g13776</name>
</gene>
<keyword evidence="1" id="KW-0677">Repeat</keyword>
<evidence type="ECO:0000259" key="3">
    <source>
        <dbReference type="Pfam" id="PF24883"/>
    </source>
</evidence>
<dbReference type="EMBL" id="SDEE01001425">
    <property type="protein sequence ID" value="RXW12078.1"/>
    <property type="molecule type" value="Genomic_DNA"/>
</dbReference>
<organism evidence="4 5">
    <name type="scientific">Candolleomyces aberdarensis</name>
    <dbReference type="NCBI Taxonomy" id="2316362"/>
    <lineage>
        <taxon>Eukaryota</taxon>
        <taxon>Fungi</taxon>
        <taxon>Dikarya</taxon>
        <taxon>Basidiomycota</taxon>
        <taxon>Agaricomycotina</taxon>
        <taxon>Agaricomycetes</taxon>
        <taxon>Agaricomycetidae</taxon>
        <taxon>Agaricales</taxon>
        <taxon>Agaricineae</taxon>
        <taxon>Psathyrellaceae</taxon>
        <taxon>Candolleomyces</taxon>
    </lineage>
</organism>
<evidence type="ECO:0000313" key="4">
    <source>
        <dbReference type="EMBL" id="RXW12078.1"/>
    </source>
</evidence>
<proteinExistence type="predicted"/>
<accession>A0A4V1Q1M2</accession>
<evidence type="ECO:0000256" key="1">
    <source>
        <dbReference type="ARBA" id="ARBA00022737"/>
    </source>
</evidence>
<feature type="non-terminal residue" evidence="4">
    <location>
        <position position="1"/>
    </location>
</feature>
<feature type="region of interest" description="Disordered" evidence="2">
    <location>
        <begin position="226"/>
        <end position="262"/>
    </location>
</feature>
<dbReference type="STRING" id="2316362.A0A4V1Q1M2"/>
<name>A0A4V1Q1M2_9AGAR</name>
<dbReference type="CDD" id="cd21037">
    <property type="entry name" value="MLKL_NTD"/>
    <property type="match status" value="1"/>
</dbReference>